<dbReference type="PANTHER" id="PTHR47027">
    <property type="entry name" value="REVERSE TRANSCRIPTASE DOMAIN-CONTAINING PROTEIN"/>
    <property type="match status" value="1"/>
</dbReference>
<dbReference type="Proteomes" id="UP000663879">
    <property type="component" value="Unassembled WGS sequence"/>
</dbReference>
<dbReference type="PANTHER" id="PTHR47027:SF20">
    <property type="entry name" value="REVERSE TRANSCRIPTASE-LIKE PROTEIN WITH RNA-DIRECTED DNA POLYMERASE DOMAIN"/>
    <property type="match status" value="1"/>
</dbReference>
<evidence type="ECO:0000259" key="1">
    <source>
        <dbReference type="PROSITE" id="PS50878"/>
    </source>
</evidence>
<dbReference type="InterPro" id="IPR000477">
    <property type="entry name" value="RT_dom"/>
</dbReference>
<feature type="non-terminal residue" evidence="2">
    <location>
        <position position="449"/>
    </location>
</feature>
<dbReference type="InterPro" id="IPR043502">
    <property type="entry name" value="DNA/RNA_pol_sf"/>
</dbReference>
<dbReference type="PRINTS" id="PR01345">
    <property type="entry name" value="CERVTRCPTASE"/>
</dbReference>
<keyword evidence="3" id="KW-1185">Reference proteome</keyword>
<comment type="caution">
    <text evidence="2">The sequence shown here is derived from an EMBL/GenBank/DDBJ whole genome shotgun (WGS) entry which is preliminary data.</text>
</comment>
<dbReference type="OrthoDB" id="9802488at2759"/>
<feature type="domain" description="Reverse transcriptase" evidence="1">
    <location>
        <begin position="103"/>
        <end position="374"/>
    </location>
</feature>
<organism evidence="2 3">
    <name type="scientific">Brachionus calyciflorus</name>
    <dbReference type="NCBI Taxonomy" id="104777"/>
    <lineage>
        <taxon>Eukaryota</taxon>
        <taxon>Metazoa</taxon>
        <taxon>Spiralia</taxon>
        <taxon>Gnathifera</taxon>
        <taxon>Rotifera</taxon>
        <taxon>Eurotatoria</taxon>
        <taxon>Monogononta</taxon>
        <taxon>Pseudotrocha</taxon>
        <taxon>Ploima</taxon>
        <taxon>Brachionidae</taxon>
        <taxon>Brachionus</taxon>
    </lineage>
</organism>
<evidence type="ECO:0000313" key="3">
    <source>
        <dbReference type="Proteomes" id="UP000663879"/>
    </source>
</evidence>
<accession>A0A814RM90</accession>
<dbReference type="PROSITE" id="PS50878">
    <property type="entry name" value="RT_POL"/>
    <property type="match status" value="1"/>
</dbReference>
<dbReference type="SUPFAM" id="SSF56672">
    <property type="entry name" value="DNA/RNA polymerases"/>
    <property type="match status" value="1"/>
</dbReference>
<evidence type="ECO:0000313" key="2">
    <source>
        <dbReference type="EMBL" id="CAF1136071.1"/>
    </source>
</evidence>
<dbReference type="AlphaFoldDB" id="A0A814RM90"/>
<gene>
    <name evidence="2" type="ORF">OXX778_LOCUS22693</name>
</gene>
<sequence>MKTSKRVIDVDMVGLESHFKNIFTERNQKDNPNAEETKKNIDNFKEKYFNNIFNFEIKEKEIENAITSLRNGKSVGFGCVSNEMVKYTCSNDLVVILKTVFEKMINFQVVPYLFNISVLKPLVKCSKKSNKDINNLRPVSISDVITNLYEKILLNNIEKQHIDHRKQFGFKKDSSCSHAVFILKQAIKVSKSEGKNLYVCAIDASKAFDKVNREILWNKLIKKNINPAIDIALMEYYKYFLMLVQNENEYSNIFETKTGVKQGGAASPRLFSVYIEGLIERVEKLKVGIFIGGVKVDIIVYADDVLLISTSLSGLQKQLDVVHKYGIDNEIKYNPEKTVYLRFGTTENKTRVTLKLGETPICEVSETKYLGIEISNVNENKVHLDKRKQLALQAYYKLKRLGLLNEQIHSNLKSQLYKIYIRPVLFYGIECIYLTKMEKLSIKRFEGNI</sequence>
<dbReference type="CDD" id="cd01650">
    <property type="entry name" value="RT_nLTR_like"/>
    <property type="match status" value="1"/>
</dbReference>
<reference evidence="2" key="1">
    <citation type="submission" date="2021-02" db="EMBL/GenBank/DDBJ databases">
        <authorList>
            <person name="Nowell W R."/>
        </authorList>
    </citation>
    <scope>NUCLEOTIDE SEQUENCE</scope>
    <source>
        <strain evidence="2">Ploen Becks lab</strain>
    </source>
</reference>
<protein>
    <recommendedName>
        <fullName evidence="1">Reverse transcriptase domain-containing protein</fullName>
    </recommendedName>
</protein>
<proteinExistence type="predicted"/>
<dbReference type="EMBL" id="CAJNOC010010068">
    <property type="protein sequence ID" value="CAF1136071.1"/>
    <property type="molecule type" value="Genomic_DNA"/>
</dbReference>
<name>A0A814RM90_9BILA</name>
<dbReference type="Pfam" id="PF00078">
    <property type="entry name" value="RVT_1"/>
    <property type="match status" value="1"/>
</dbReference>